<evidence type="ECO:0000256" key="1">
    <source>
        <dbReference type="ARBA" id="ARBA00004191"/>
    </source>
</evidence>
<evidence type="ECO:0000256" key="6">
    <source>
        <dbReference type="ARBA" id="ARBA00093546"/>
    </source>
</evidence>
<dbReference type="CDD" id="cd23507">
    <property type="entry name" value="hydrophobin_I"/>
    <property type="match status" value="1"/>
</dbReference>
<evidence type="ECO:0000256" key="7">
    <source>
        <dbReference type="RuleBase" id="RU365009"/>
    </source>
</evidence>
<comment type="subcellular location">
    <subcellularLocation>
        <location evidence="1 7">Secreted</location>
        <location evidence="1 7">Cell wall</location>
    </subcellularLocation>
</comment>
<comment type="similarity">
    <text evidence="2 7">Belongs to the fungal hydrophobin family.</text>
</comment>
<evidence type="ECO:0000256" key="3">
    <source>
        <dbReference type="ARBA" id="ARBA00022512"/>
    </source>
</evidence>
<evidence type="ECO:0000256" key="2">
    <source>
        <dbReference type="ARBA" id="ARBA00010446"/>
    </source>
</evidence>
<keyword evidence="7" id="KW-0732">Signal</keyword>
<dbReference type="GO" id="GO:0005199">
    <property type="term" value="F:structural constituent of cell wall"/>
    <property type="evidence" value="ECO:0007669"/>
    <property type="project" value="InterPro"/>
</dbReference>
<comment type="caution">
    <text evidence="8">The sequence shown here is derived from an EMBL/GenBank/DDBJ whole genome shotgun (WGS) entry which is preliminary data.</text>
</comment>
<keyword evidence="3 7" id="KW-0134">Cell wall</keyword>
<comment type="subunit">
    <text evidence="6">Self-assembles to form functional amyloid fibrils called rodlets. Self-assembly into fibrillar rodlets occurs spontaneously at hydrophobic:hydrophilic interfaces and the rodlets further associate laterally to form amphipathic monolayers.</text>
</comment>
<accession>A0AAD7N7C3</accession>
<evidence type="ECO:0000256" key="5">
    <source>
        <dbReference type="ARBA" id="ARBA00023157"/>
    </source>
</evidence>
<protein>
    <recommendedName>
        <fullName evidence="7">Hydrophobin</fullName>
    </recommendedName>
</protein>
<evidence type="ECO:0000313" key="8">
    <source>
        <dbReference type="EMBL" id="KAJ7748670.1"/>
    </source>
</evidence>
<dbReference type="SMART" id="SM00075">
    <property type="entry name" value="HYDRO"/>
    <property type="match status" value="1"/>
</dbReference>
<keyword evidence="9" id="KW-1185">Reference proteome</keyword>
<dbReference type="AlphaFoldDB" id="A0AAD7N7C3"/>
<proteinExistence type="inferred from homology"/>
<dbReference type="EMBL" id="JARKIB010000072">
    <property type="protein sequence ID" value="KAJ7748670.1"/>
    <property type="molecule type" value="Genomic_DNA"/>
</dbReference>
<evidence type="ECO:0000313" key="9">
    <source>
        <dbReference type="Proteomes" id="UP001215598"/>
    </source>
</evidence>
<feature type="chain" id="PRO_5041775435" description="Hydrophobin" evidence="7">
    <location>
        <begin position="20"/>
        <end position="114"/>
    </location>
</feature>
<feature type="signal peptide" evidence="7">
    <location>
        <begin position="1"/>
        <end position="19"/>
    </location>
</feature>
<organism evidence="8 9">
    <name type="scientific">Mycena metata</name>
    <dbReference type="NCBI Taxonomy" id="1033252"/>
    <lineage>
        <taxon>Eukaryota</taxon>
        <taxon>Fungi</taxon>
        <taxon>Dikarya</taxon>
        <taxon>Basidiomycota</taxon>
        <taxon>Agaricomycotina</taxon>
        <taxon>Agaricomycetes</taxon>
        <taxon>Agaricomycetidae</taxon>
        <taxon>Agaricales</taxon>
        <taxon>Marasmiineae</taxon>
        <taxon>Mycenaceae</taxon>
        <taxon>Mycena</taxon>
    </lineage>
</organism>
<gene>
    <name evidence="8" type="ORF">B0H16DRAFT_1725486</name>
</gene>
<dbReference type="Proteomes" id="UP001215598">
    <property type="component" value="Unassembled WGS sequence"/>
</dbReference>
<keyword evidence="4 7" id="KW-0964">Secreted</keyword>
<keyword evidence="5 7" id="KW-1015">Disulfide bond</keyword>
<dbReference type="InterPro" id="IPR001338">
    <property type="entry name" value="Class_I_Hydrophobin"/>
</dbReference>
<dbReference type="Pfam" id="PF01185">
    <property type="entry name" value="Hydrophobin"/>
    <property type="match status" value="1"/>
</dbReference>
<dbReference type="GO" id="GO:0009277">
    <property type="term" value="C:fungal-type cell wall"/>
    <property type="evidence" value="ECO:0007669"/>
    <property type="project" value="InterPro"/>
</dbReference>
<name>A0AAD7N7C3_9AGAR</name>
<evidence type="ECO:0000256" key="4">
    <source>
        <dbReference type="ARBA" id="ARBA00022525"/>
    </source>
</evidence>
<reference evidence="8" key="1">
    <citation type="submission" date="2023-03" db="EMBL/GenBank/DDBJ databases">
        <title>Massive genome expansion in bonnet fungi (Mycena s.s.) driven by repeated elements and novel gene families across ecological guilds.</title>
        <authorList>
            <consortium name="Lawrence Berkeley National Laboratory"/>
            <person name="Harder C.B."/>
            <person name="Miyauchi S."/>
            <person name="Viragh M."/>
            <person name="Kuo A."/>
            <person name="Thoen E."/>
            <person name="Andreopoulos B."/>
            <person name="Lu D."/>
            <person name="Skrede I."/>
            <person name="Drula E."/>
            <person name="Henrissat B."/>
            <person name="Morin E."/>
            <person name="Kohler A."/>
            <person name="Barry K."/>
            <person name="LaButti K."/>
            <person name="Morin E."/>
            <person name="Salamov A."/>
            <person name="Lipzen A."/>
            <person name="Mereny Z."/>
            <person name="Hegedus B."/>
            <person name="Baldrian P."/>
            <person name="Stursova M."/>
            <person name="Weitz H."/>
            <person name="Taylor A."/>
            <person name="Grigoriev I.V."/>
            <person name="Nagy L.G."/>
            <person name="Martin F."/>
            <person name="Kauserud H."/>
        </authorList>
    </citation>
    <scope>NUCLEOTIDE SEQUENCE</scope>
    <source>
        <strain evidence="8">CBHHK182m</strain>
    </source>
</reference>
<sequence>MFSKLSIVVASVLITLAAAIPTGTPPPPITPPSSPQCCNNLEPSNSTDASAIAGLLGIDLTGLDVLVGLRCSSIAAVDNNCEDLHSGGPLSLNCDAPEKEWGGLIAINCILVTA</sequence>